<proteinExistence type="predicted"/>
<protein>
    <submittedName>
        <fullName evidence="2">Uncharacterized protein</fullName>
    </submittedName>
</protein>
<dbReference type="EMBL" id="JAJFAZ020000001">
    <property type="protein sequence ID" value="KAI5350631.1"/>
    <property type="molecule type" value="Genomic_DNA"/>
</dbReference>
<dbReference type="Proteomes" id="UP001054821">
    <property type="component" value="Chromosome 1"/>
</dbReference>
<organism evidence="2 3">
    <name type="scientific">Prunus dulcis</name>
    <name type="common">Almond</name>
    <name type="synonym">Amygdalus dulcis</name>
    <dbReference type="NCBI Taxonomy" id="3755"/>
    <lineage>
        <taxon>Eukaryota</taxon>
        <taxon>Viridiplantae</taxon>
        <taxon>Streptophyta</taxon>
        <taxon>Embryophyta</taxon>
        <taxon>Tracheophyta</taxon>
        <taxon>Spermatophyta</taxon>
        <taxon>Magnoliopsida</taxon>
        <taxon>eudicotyledons</taxon>
        <taxon>Gunneridae</taxon>
        <taxon>Pentapetalae</taxon>
        <taxon>rosids</taxon>
        <taxon>fabids</taxon>
        <taxon>Rosales</taxon>
        <taxon>Rosaceae</taxon>
        <taxon>Amygdaloideae</taxon>
        <taxon>Amygdaleae</taxon>
        <taxon>Prunus</taxon>
    </lineage>
</organism>
<keyword evidence="1" id="KW-0472">Membrane</keyword>
<sequence>MARGNCGSLTPRSVSLPPLGEYGIWTTFLALLLHLFFFIPDWYDYGGSNQSKTWTCNGLHVEMLWGKVKILSDKLFLN</sequence>
<evidence type="ECO:0000313" key="3">
    <source>
        <dbReference type="Proteomes" id="UP001054821"/>
    </source>
</evidence>
<keyword evidence="1" id="KW-0812">Transmembrane</keyword>
<feature type="transmembrane region" description="Helical" evidence="1">
    <location>
        <begin position="22"/>
        <end position="43"/>
    </location>
</feature>
<dbReference type="AlphaFoldDB" id="A0AAD4ZM81"/>
<evidence type="ECO:0000313" key="2">
    <source>
        <dbReference type="EMBL" id="KAI5350631.1"/>
    </source>
</evidence>
<keyword evidence="1" id="KW-1133">Transmembrane helix</keyword>
<keyword evidence="3" id="KW-1185">Reference proteome</keyword>
<accession>A0AAD4ZM81</accession>
<evidence type="ECO:0000256" key="1">
    <source>
        <dbReference type="SAM" id="Phobius"/>
    </source>
</evidence>
<comment type="caution">
    <text evidence="2">The sequence shown here is derived from an EMBL/GenBank/DDBJ whole genome shotgun (WGS) entry which is preliminary data.</text>
</comment>
<reference evidence="2 3" key="1">
    <citation type="journal article" date="2022" name="G3 (Bethesda)">
        <title>Whole-genome sequence and methylome profiling of the almond [Prunus dulcis (Mill.) D.A. Webb] cultivar 'Nonpareil'.</title>
        <authorList>
            <person name="D'Amico-Willman K.M."/>
            <person name="Ouma W.Z."/>
            <person name="Meulia T."/>
            <person name="Sideli G.M."/>
            <person name="Gradziel T.M."/>
            <person name="Fresnedo-Ramirez J."/>
        </authorList>
    </citation>
    <scope>NUCLEOTIDE SEQUENCE [LARGE SCALE GENOMIC DNA]</scope>
    <source>
        <strain evidence="2">Clone GOH B32 T37-40</strain>
    </source>
</reference>
<gene>
    <name evidence="2" type="ORF">L3X38_003522</name>
</gene>
<name>A0AAD4ZM81_PRUDU</name>